<evidence type="ECO:0000256" key="1">
    <source>
        <dbReference type="SAM" id="Phobius"/>
    </source>
</evidence>
<sequence length="75" mass="8297">MTDEIEELLAAVISLAEKYKNLQAATQITGEVAGFYASELLDRFETLAMTIPTLMLVKSMIVLFLMVQNLSKGLD</sequence>
<dbReference type="EMBL" id="QHJW02000006">
    <property type="protein sequence ID" value="RRO11418.1"/>
    <property type="molecule type" value="Genomic_DNA"/>
</dbReference>
<keyword evidence="1" id="KW-0472">Membrane</keyword>
<evidence type="ECO:0000313" key="2">
    <source>
        <dbReference type="EMBL" id="RRO11418.1"/>
    </source>
</evidence>
<proteinExistence type="predicted"/>
<accession>A0A426JE27</accession>
<evidence type="ECO:0000313" key="3">
    <source>
        <dbReference type="Proteomes" id="UP000256817"/>
    </source>
</evidence>
<keyword evidence="1" id="KW-0812">Transmembrane</keyword>
<dbReference type="Proteomes" id="UP000256817">
    <property type="component" value="Unassembled WGS sequence"/>
</dbReference>
<dbReference type="RefSeq" id="WP_116237630.1">
    <property type="nucleotide sequence ID" value="NZ_QHJW02000006.1"/>
</dbReference>
<name>A0A426JE27_9GAMM</name>
<reference evidence="2" key="1">
    <citation type="submission" date="2018-11" db="EMBL/GenBank/DDBJ databases">
        <title>Draft genome sequences of proposed Pectobacterium aquaticum sp. nov. isolated in France from fresh water.</title>
        <authorList>
            <person name="Pedron J."/>
            <person name="Barny M.A."/>
        </authorList>
    </citation>
    <scope>NUCLEOTIDE SEQUENCE [LARGE SCALE GENOMIC DNA]</scope>
    <source>
        <strain evidence="2">A35-S23-M15</strain>
    </source>
</reference>
<comment type="caution">
    <text evidence="2">The sequence shown here is derived from an EMBL/GenBank/DDBJ whole genome shotgun (WGS) entry which is preliminary data.</text>
</comment>
<gene>
    <name evidence="2" type="ORF">DMB85_003695</name>
</gene>
<organism evidence="2 3">
    <name type="scientific">Pectobacterium aquaticum</name>
    <dbReference type="NCBI Taxonomy" id="2204145"/>
    <lineage>
        <taxon>Bacteria</taxon>
        <taxon>Pseudomonadati</taxon>
        <taxon>Pseudomonadota</taxon>
        <taxon>Gammaproteobacteria</taxon>
        <taxon>Enterobacterales</taxon>
        <taxon>Pectobacteriaceae</taxon>
        <taxon>Pectobacterium</taxon>
    </lineage>
</organism>
<protein>
    <submittedName>
        <fullName evidence="2">Uncharacterized protein</fullName>
    </submittedName>
</protein>
<keyword evidence="1" id="KW-1133">Transmembrane helix</keyword>
<keyword evidence="3" id="KW-1185">Reference proteome</keyword>
<feature type="transmembrane region" description="Helical" evidence="1">
    <location>
        <begin position="47"/>
        <end position="67"/>
    </location>
</feature>